<feature type="region of interest" description="Disordered" evidence="1">
    <location>
        <begin position="1"/>
        <end position="28"/>
    </location>
</feature>
<accession>A0A8H6FY28</accession>
<dbReference type="EMBL" id="JACCJC010000017">
    <property type="protein sequence ID" value="KAF6236833.1"/>
    <property type="molecule type" value="Genomic_DNA"/>
</dbReference>
<evidence type="ECO:0000256" key="1">
    <source>
        <dbReference type="SAM" id="MobiDB-lite"/>
    </source>
</evidence>
<gene>
    <name evidence="2" type="ORF">HO173_005124</name>
</gene>
<dbReference type="AlphaFoldDB" id="A0A8H6FY28"/>
<dbReference type="RefSeq" id="XP_037166166.1">
    <property type="nucleotide sequence ID" value="XM_037307042.1"/>
</dbReference>
<name>A0A8H6FY28_9LECA</name>
<feature type="compositionally biased region" description="Basic and acidic residues" evidence="1">
    <location>
        <begin position="1"/>
        <end position="15"/>
    </location>
</feature>
<evidence type="ECO:0000313" key="2">
    <source>
        <dbReference type="EMBL" id="KAF6236833.1"/>
    </source>
</evidence>
<protein>
    <submittedName>
        <fullName evidence="2">Uncharacterized protein</fullName>
    </submittedName>
</protein>
<evidence type="ECO:0000313" key="3">
    <source>
        <dbReference type="Proteomes" id="UP000578531"/>
    </source>
</evidence>
<feature type="compositionally biased region" description="Polar residues" evidence="1">
    <location>
        <begin position="87"/>
        <end position="102"/>
    </location>
</feature>
<reference evidence="2 3" key="1">
    <citation type="journal article" date="2020" name="Genomics">
        <title>Complete, high-quality genomes from long-read metagenomic sequencing of two wolf lichen thalli reveals enigmatic genome architecture.</title>
        <authorList>
            <person name="McKenzie S.K."/>
            <person name="Walston R.F."/>
            <person name="Allen J.L."/>
        </authorList>
    </citation>
    <scope>NUCLEOTIDE SEQUENCE [LARGE SCALE GENOMIC DNA]</scope>
    <source>
        <strain evidence="2">WasteWater2</strain>
    </source>
</reference>
<organism evidence="2 3">
    <name type="scientific">Letharia columbiana</name>
    <dbReference type="NCBI Taxonomy" id="112416"/>
    <lineage>
        <taxon>Eukaryota</taxon>
        <taxon>Fungi</taxon>
        <taxon>Dikarya</taxon>
        <taxon>Ascomycota</taxon>
        <taxon>Pezizomycotina</taxon>
        <taxon>Lecanoromycetes</taxon>
        <taxon>OSLEUM clade</taxon>
        <taxon>Lecanoromycetidae</taxon>
        <taxon>Lecanorales</taxon>
        <taxon>Lecanorineae</taxon>
        <taxon>Parmeliaceae</taxon>
        <taxon>Letharia</taxon>
    </lineage>
</organism>
<feature type="compositionally biased region" description="Polar residues" evidence="1">
    <location>
        <begin position="16"/>
        <end position="25"/>
    </location>
</feature>
<dbReference type="Proteomes" id="UP000578531">
    <property type="component" value="Unassembled WGS sequence"/>
</dbReference>
<keyword evidence="3" id="KW-1185">Reference proteome</keyword>
<comment type="caution">
    <text evidence="2">The sequence shown here is derived from an EMBL/GenBank/DDBJ whole genome shotgun (WGS) entry which is preliminary data.</text>
</comment>
<proteinExistence type="predicted"/>
<sequence>MHVTARDALSKREYCSTESNLSTRQPLPWPNPQLKACAIVNYTPSHPPPSLPHSPHPPIKGHSILYAAAWPAAASPATSRPPQTTTLVSNTASSNAEQTLSRLDTRPHRFELLKGCVFYEMPREKNMVKEWGRTVLALISMTLDAGQDL</sequence>
<dbReference type="GeneID" id="59286788"/>
<feature type="region of interest" description="Disordered" evidence="1">
    <location>
        <begin position="75"/>
        <end position="102"/>
    </location>
</feature>
<feature type="compositionally biased region" description="Low complexity" evidence="1">
    <location>
        <begin position="75"/>
        <end position="86"/>
    </location>
</feature>